<proteinExistence type="predicted"/>
<protein>
    <recommendedName>
        <fullName evidence="3">HTH cro/C1-type domain-containing protein</fullName>
    </recommendedName>
</protein>
<organism evidence="1 2">
    <name type="scientific">Vibrio jasicida</name>
    <dbReference type="NCBI Taxonomy" id="766224"/>
    <lineage>
        <taxon>Bacteria</taxon>
        <taxon>Pseudomonadati</taxon>
        <taxon>Pseudomonadota</taxon>
        <taxon>Gammaproteobacteria</taxon>
        <taxon>Vibrionales</taxon>
        <taxon>Vibrionaceae</taxon>
        <taxon>Vibrio</taxon>
    </lineage>
</organism>
<comment type="caution">
    <text evidence="1">The sequence shown here is derived from an EMBL/GenBank/DDBJ whole genome shotgun (WGS) entry which is preliminary data.</text>
</comment>
<sequence>MLKFHEFLKEVVFKKIPRKELMIKLHLEYDEFQGLDNITMSRWTNGVTKPSSCRQLLIANAASCLNIFLNQCSAPKVPVSLESQYRKFLNQFNSYYHAIILKPERNAKICHFKGTNYEAQEIYGDYTSKINIMSAKVNSFDDYNKKYNVDVFYKGNIESKIPESYMYFHQEVGALFDILDLSIDRYTSNPKKDTLFFGLSFFKNSNDYDLLFGLVLNYIIRHHFNVKNAFFTARGREDMSLYETLGAEQIALIDCSKDYGNVYLYHIDLQKILSHPIFLGLIIKYHPIYEKEYEQMRSHGVDANVFFNDTYDAIAI</sequence>
<dbReference type="Proteomes" id="UP001295462">
    <property type="component" value="Unassembled WGS sequence"/>
</dbReference>
<dbReference type="RefSeq" id="WP_409588441.1">
    <property type="nucleotide sequence ID" value="NZ_CAKMTZ010000046.1"/>
</dbReference>
<reference evidence="1" key="1">
    <citation type="submission" date="2022-01" db="EMBL/GenBank/DDBJ databases">
        <authorList>
            <person name="Lagorce A."/>
        </authorList>
    </citation>
    <scope>NUCLEOTIDE SEQUENCE</scope>
    <source>
        <strain evidence="1">Th15_F1_A12</strain>
    </source>
</reference>
<evidence type="ECO:0000313" key="1">
    <source>
        <dbReference type="EMBL" id="CAH1575704.1"/>
    </source>
</evidence>
<dbReference type="AlphaFoldDB" id="A0AAU9QGC2"/>
<dbReference type="EMBL" id="CAKMUD010000035">
    <property type="protein sequence ID" value="CAH1575704.1"/>
    <property type="molecule type" value="Genomic_DNA"/>
</dbReference>
<accession>A0AAU9QGC2</accession>
<evidence type="ECO:0000313" key="2">
    <source>
        <dbReference type="Proteomes" id="UP001295462"/>
    </source>
</evidence>
<evidence type="ECO:0008006" key="3">
    <source>
        <dbReference type="Google" id="ProtNLM"/>
    </source>
</evidence>
<name>A0AAU9QGC2_9VIBR</name>
<gene>
    <name evidence="1" type="ORF">THF1A12_130124</name>
</gene>